<dbReference type="GO" id="GO:0008757">
    <property type="term" value="F:S-adenosylmethionine-dependent methyltransferase activity"/>
    <property type="evidence" value="ECO:0007669"/>
    <property type="project" value="InterPro"/>
</dbReference>
<keyword evidence="2" id="KW-0489">Methyltransferase</keyword>
<proteinExistence type="predicted"/>
<reference evidence="2 3" key="1">
    <citation type="submission" date="2019-07" db="EMBL/GenBank/DDBJ databases">
        <title>Whole genome shotgun sequence of Nocardia ninae NBRC 108245.</title>
        <authorList>
            <person name="Hosoyama A."/>
            <person name="Uohara A."/>
            <person name="Ohji S."/>
            <person name="Ichikawa N."/>
        </authorList>
    </citation>
    <scope>NUCLEOTIDE SEQUENCE [LARGE SCALE GENOMIC DNA]</scope>
    <source>
        <strain evidence="2 3">NBRC 108245</strain>
    </source>
</reference>
<dbReference type="InterPro" id="IPR029063">
    <property type="entry name" value="SAM-dependent_MTases_sf"/>
</dbReference>
<evidence type="ECO:0000313" key="3">
    <source>
        <dbReference type="Proteomes" id="UP000321424"/>
    </source>
</evidence>
<dbReference type="RefSeq" id="WP_147133629.1">
    <property type="nucleotide sequence ID" value="NZ_BJXA01000026.1"/>
</dbReference>
<dbReference type="InterPro" id="IPR013216">
    <property type="entry name" value="Methyltransf_11"/>
</dbReference>
<feature type="domain" description="Methyltransferase type 11" evidence="1">
    <location>
        <begin position="38"/>
        <end position="114"/>
    </location>
</feature>
<sequence>MTVYDATGRTYALTRRPDPRIAGAIGVALKGMASVVNVGAGTGSYEPGRTVLAVEPSRVMIAQRPVGAAPAVRAVAEYLPVRSGAVDAALAVLTIHHWGDLERGVAEMVRVARRRIAILTWDHAVFREFWLVRDYLPAAAATDARLAVSLGRLTGLLESPEVQVVPVPHDCVDGFGGAYWRRPEAYLDETVQAGMSMLALTPKPMLQQGLSRLSEDLETGAWQTRYADLLERSHLDLGYRLVTADLPG</sequence>
<keyword evidence="3" id="KW-1185">Reference proteome</keyword>
<keyword evidence="2" id="KW-0808">Transferase</keyword>
<name>A0A511MHR0_9NOCA</name>
<accession>A0A511MHR0</accession>
<evidence type="ECO:0000259" key="1">
    <source>
        <dbReference type="Pfam" id="PF08241"/>
    </source>
</evidence>
<evidence type="ECO:0000313" key="2">
    <source>
        <dbReference type="EMBL" id="GEM39618.1"/>
    </source>
</evidence>
<dbReference type="Gene3D" id="3.40.50.150">
    <property type="entry name" value="Vaccinia Virus protein VP39"/>
    <property type="match status" value="1"/>
</dbReference>
<dbReference type="SUPFAM" id="SSF53335">
    <property type="entry name" value="S-adenosyl-L-methionine-dependent methyltransferases"/>
    <property type="match status" value="1"/>
</dbReference>
<dbReference type="Pfam" id="PF08241">
    <property type="entry name" value="Methyltransf_11"/>
    <property type="match status" value="1"/>
</dbReference>
<organism evidence="2 3">
    <name type="scientific">Nocardia ninae NBRC 108245</name>
    <dbReference type="NCBI Taxonomy" id="1210091"/>
    <lineage>
        <taxon>Bacteria</taxon>
        <taxon>Bacillati</taxon>
        <taxon>Actinomycetota</taxon>
        <taxon>Actinomycetes</taxon>
        <taxon>Mycobacteriales</taxon>
        <taxon>Nocardiaceae</taxon>
        <taxon>Nocardia</taxon>
    </lineage>
</organism>
<dbReference type="OrthoDB" id="9809391at2"/>
<protein>
    <submittedName>
        <fullName evidence="2">Methyltransferase type 11</fullName>
    </submittedName>
</protein>
<dbReference type="Proteomes" id="UP000321424">
    <property type="component" value="Unassembled WGS sequence"/>
</dbReference>
<dbReference type="AlphaFoldDB" id="A0A511MHR0"/>
<dbReference type="EMBL" id="BJXA01000026">
    <property type="protein sequence ID" value="GEM39618.1"/>
    <property type="molecule type" value="Genomic_DNA"/>
</dbReference>
<dbReference type="GO" id="GO:0032259">
    <property type="term" value="P:methylation"/>
    <property type="evidence" value="ECO:0007669"/>
    <property type="project" value="UniProtKB-KW"/>
</dbReference>
<comment type="caution">
    <text evidence="2">The sequence shown here is derived from an EMBL/GenBank/DDBJ whole genome shotgun (WGS) entry which is preliminary data.</text>
</comment>
<gene>
    <name evidence="2" type="ORF">NN4_41370</name>
</gene>